<sequence length="484" mass="53258">MNAWFRKSRGQEAVGGSGRAGVREDPRTGPLPPLSKQSRGLREAGLLPLTCCAYSNKGLEQNHRKMRGGGVRNNPMQQDRSGTEQLESSFAEEDLGILVGKLNASQQRNVFLWQRWPTVSWAALASVQPAGEGVDPSPLFSNCETTSGALCSFLGSPLQERLIYWRVQDSAPHGRSDPSPGRFPSYGPSCRCDVDELEAEVQRCSLQHDKRRNRPSAQQLLPPPTLVRPATHQVFTLPSAKETTRMATVLFRSRAADVKRERKVLVRALPAAMQAELLALARQQPGTHGQFHGGMKEKSKAGLSQTLLGTGPPMWKAADKKLLWEIWIPQTQVAKYGFLRELQWKGKKEVGNCMTEYSAGTVGPCASRTLMNTFLPSAWPQRFNPALCHSPGPGRSLSSETQLIEVFVHIDEIPLSLLFSRLNSPNCIGLSSQERCSLNHPCDPSLDFLQYLFLVPGSPELDTVLQEGLRLVMVKTGGEEGAGK</sequence>
<accession>A0AAN7NID0</accession>
<evidence type="ECO:0000256" key="1">
    <source>
        <dbReference type="SAM" id="MobiDB-lite"/>
    </source>
</evidence>
<gene>
    <name evidence="2" type="ORF">QYF61_008696</name>
</gene>
<feature type="compositionally biased region" description="Polar residues" evidence="1">
    <location>
        <begin position="74"/>
        <end position="84"/>
    </location>
</feature>
<comment type="caution">
    <text evidence="2">The sequence shown here is derived from an EMBL/GenBank/DDBJ whole genome shotgun (WGS) entry which is preliminary data.</text>
</comment>
<dbReference type="Proteomes" id="UP001333110">
    <property type="component" value="Unassembled WGS sequence"/>
</dbReference>
<reference evidence="2 3" key="1">
    <citation type="journal article" date="2023" name="J. Hered.">
        <title>Chromosome-level genome of the wood stork (Mycteria americana) provides insight into avian chromosome evolution.</title>
        <authorList>
            <person name="Flamio R. Jr."/>
            <person name="Ramstad K.M."/>
        </authorList>
    </citation>
    <scope>NUCLEOTIDE SEQUENCE [LARGE SCALE GENOMIC DNA]</scope>
    <source>
        <strain evidence="2">JAX WOST 10</strain>
    </source>
</reference>
<protein>
    <submittedName>
        <fullName evidence="2">Uncharacterized protein</fullName>
    </submittedName>
</protein>
<dbReference type="EMBL" id="JAUNZN010000002">
    <property type="protein sequence ID" value="KAK4826409.1"/>
    <property type="molecule type" value="Genomic_DNA"/>
</dbReference>
<organism evidence="2 3">
    <name type="scientific">Mycteria americana</name>
    <name type="common">Wood stork</name>
    <dbReference type="NCBI Taxonomy" id="33587"/>
    <lineage>
        <taxon>Eukaryota</taxon>
        <taxon>Metazoa</taxon>
        <taxon>Chordata</taxon>
        <taxon>Craniata</taxon>
        <taxon>Vertebrata</taxon>
        <taxon>Euteleostomi</taxon>
        <taxon>Archelosauria</taxon>
        <taxon>Archosauria</taxon>
        <taxon>Dinosauria</taxon>
        <taxon>Saurischia</taxon>
        <taxon>Theropoda</taxon>
        <taxon>Coelurosauria</taxon>
        <taxon>Aves</taxon>
        <taxon>Neognathae</taxon>
        <taxon>Neoaves</taxon>
        <taxon>Aequornithes</taxon>
        <taxon>Ciconiiformes</taxon>
        <taxon>Ciconiidae</taxon>
        <taxon>Mycteria</taxon>
    </lineage>
</organism>
<keyword evidence="3" id="KW-1185">Reference proteome</keyword>
<feature type="region of interest" description="Disordered" evidence="1">
    <location>
        <begin position="63"/>
        <end position="84"/>
    </location>
</feature>
<name>A0AAN7NID0_MYCAM</name>
<evidence type="ECO:0000313" key="3">
    <source>
        <dbReference type="Proteomes" id="UP001333110"/>
    </source>
</evidence>
<dbReference type="AlphaFoldDB" id="A0AAN7NID0"/>
<proteinExistence type="predicted"/>
<feature type="region of interest" description="Disordered" evidence="1">
    <location>
        <begin position="1"/>
        <end position="39"/>
    </location>
</feature>
<evidence type="ECO:0000313" key="2">
    <source>
        <dbReference type="EMBL" id="KAK4826409.1"/>
    </source>
</evidence>